<evidence type="ECO:0000313" key="1">
    <source>
        <dbReference type="EMBL" id="AEV55788.1"/>
    </source>
</evidence>
<name>H9M881_PHLSQ</name>
<dbReference type="AlphaFoldDB" id="H9M881"/>
<dbReference type="EMBL" id="JQ002659">
    <property type="protein sequence ID" value="AEV55788.1"/>
    <property type="molecule type" value="Genomic_DNA"/>
</dbReference>
<protein>
    <submittedName>
        <fullName evidence="1">Uncharacterized protein</fullName>
    </submittedName>
</protein>
<accession>H9M881</accession>
<reference evidence="1" key="1">
    <citation type="journal article" date="2012" name="PLoS ONE">
        <title>The Mitochondrial Genome of the Lycophyte Huperzia squarrosa: The Most Archaic Form in Vascular Plants.</title>
        <authorList>
            <person name="Liu Y."/>
            <person name="Wang B."/>
            <person name="Cui P."/>
            <person name="Li L."/>
            <person name="Xue J.Y."/>
            <person name="Yu J."/>
            <person name="Qiu Y.L."/>
        </authorList>
    </citation>
    <scope>NUCLEOTIDE SEQUENCE</scope>
</reference>
<gene>
    <name evidence="1" type="primary">ORF104_5</name>
    <name evidence="1" type="ORF">HusqMp106</name>
</gene>
<organism evidence="1">
    <name type="scientific">Phlegmariurus squarrosus</name>
    <name type="common">Rock tassel fern</name>
    <name type="synonym">Lycopodium squarrosum</name>
    <dbReference type="NCBI Taxonomy" id="73615"/>
    <lineage>
        <taxon>Eukaryota</taxon>
        <taxon>Viridiplantae</taxon>
        <taxon>Streptophyta</taxon>
        <taxon>Embryophyta</taxon>
        <taxon>Tracheophyta</taxon>
        <taxon>Lycopodiopsida</taxon>
        <taxon>Lycopodiales</taxon>
        <taxon>Lycopodiaceae</taxon>
        <taxon>Huperzioideae</taxon>
        <taxon>Phlegmariurus</taxon>
    </lineage>
</organism>
<dbReference type="RefSeq" id="YP_006234346.1">
    <property type="nucleotide sequence ID" value="NC_017755.1"/>
</dbReference>
<keyword evidence="1" id="KW-0496">Mitochondrion</keyword>
<dbReference type="GeneID" id="12354414"/>
<sequence>MLVWHRPYIRPVHFGPVSGRELDGVRSCVSAGSLHRPPEREQVIYIRPKVIPIRRRSSVSSFLAMAGSQDRLKHYYHSSSGSNWLLEETTNKVAIHTNNLFTDP</sequence>
<geneLocation type="mitochondrion" evidence="1"/>
<proteinExistence type="predicted"/>